<sequence length="96" mass="11047">MSGILCPAKTSESIFHSTGVMRAVRMATKWNSFYIRNDCHCLESHRRNPILPSIQTQRKKRATPLHLKRTKQRPYCSRIERLLEGLPHSCPMGDGL</sequence>
<dbReference type="AlphaFoldDB" id="A0AAV4MHF7"/>
<organism evidence="1 2">
    <name type="scientific">Caerostris extrusa</name>
    <name type="common">Bark spider</name>
    <name type="synonym">Caerostris bankana</name>
    <dbReference type="NCBI Taxonomy" id="172846"/>
    <lineage>
        <taxon>Eukaryota</taxon>
        <taxon>Metazoa</taxon>
        <taxon>Ecdysozoa</taxon>
        <taxon>Arthropoda</taxon>
        <taxon>Chelicerata</taxon>
        <taxon>Arachnida</taxon>
        <taxon>Araneae</taxon>
        <taxon>Araneomorphae</taxon>
        <taxon>Entelegynae</taxon>
        <taxon>Araneoidea</taxon>
        <taxon>Araneidae</taxon>
        <taxon>Caerostris</taxon>
    </lineage>
</organism>
<gene>
    <name evidence="1" type="ORF">CEXT_183741</name>
</gene>
<protein>
    <submittedName>
        <fullName evidence="1">Uncharacterized protein</fullName>
    </submittedName>
</protein>
<name>A0AAV4MHF7_CAEEX</name>
<comment type="caution">
    <text evidence="1">The sequence shown here is derived from an EMBL/GenBank/DDBJ whole genome shotgun (WGS) entry which is preliminary data.</text>
</comment>
<dbReference type="Proteomes" id="UP001054945">
    <property type="component" value="Unassembled WGS sequence"/>
</dbReference>
<evidence type="ECO:0000313" key="2">
    <source>
        <dbReference type="Proteomes" id="UP001054945"/>
    </source>
</evidence>
<accession>A0AAV4MHF7</accession>
<proteinExistence type="predicted"/>
<keyword evidence="2" id="KW-1185">Reference proteome</keyword>
<dbReference type="EMBL" id="BPLR01002215">
    <property type="protein sequence ID" value="GIX71343.1"/>
    <property type="molecule type" value="Genomic_DNA"/>
</dbReference>
<reference evidence="1 2" key="1">
    <citation type="submission" date="2021-06" db="EMBL/GenBank/DDBJ databases">
        <title>Caerostris extrusa draft genome.</title>
        <authorList>
            <person name="Kono N."/>
            <person name="Arakawa K."/>
        </authorList>
    </citation>
    <scope>NUCLEOTIDE SEQUENCE [LARGE SCALE GENOMIC DNA]</scope>
</reference>
<evidence type="ECO:0000313" key="1">
    <source>
        <dbReference type="EMBL" id="GIX71343.1"/>
    </source>
</evidence>